<sequence length="1079" mass="119142">MSLHQSLAATLLLFEIAVVYAVGLAIYRVYFHPLRKIPGPKHYAVSGLPLAIENSFRGLFTKKVLRFHEKYGDIVRTGPNHVSMNGTIGWPEVFGHSRGGRPEFSHWHDFYQIGDKSHQSLFPADRESHRRQRRLLAHAFSDAAIKEQEALIKQYVDKLFVQLRKEAAKKEPVDMLKWYNFTTFDIIGDLVFGEPFHCLDNSDYHPWIAMIFAGIRAGSGMMALLKMPLLRWALPLLVSKEDIQRRNEHKAMSKVKTERRTALGPTPDGRKDIMTYILRHNDEKGMSHEEILGNSDALIVAGSETTATALSGLTYWITTNPQALKNVQEEVRAAFRSEEDITMVSTGQLKYLNACLEEAMRMYPPVVETPPRISPGEYVNGHYIAQGTFITIHQWAVHHNPNNFAQPDTFKPERWLSPDHPLYDPQFSADKKGAFQPFSFGPRNCIGKNLAYAELRLIASRFFWNFDIALHPESNNWPDQQRVFTLWEKIPLMQVILMKMSPLRRKFALTAFCLLSGQAAFAASLLNLQDLIVDLGYGVYRGAYNSTTHLDIWKGIRYAAPPVGDLRWRAPAAPVVSSSDIVDAIEFAPGCPQAAPAPFPVIPAPSGSEDCLFLNVYAPRRKEKAKLPVLVWIHGGGYGFGNGQQDMTEIINDNGNSFVAVSIQYRLGAFGFLSSTEIQQDGSLNAGILDMSFALQWVQDHIDQFGGDKSRVTVAGQSAGAGGVMLLGIAKNGALGTSLFSNIIAASPYLPPQHKFDASAPTRQYESFFTRAGCANSTETLSCLRSKDSITLQTANSNVNAANSYGHWAFAPVTEPESGFINTHPSDSLAAGLVNGENILVGNNANEGPLLVPTIDSTSALQAWMQGAFPSVTSTEFEAILAAYPLSNLTNNDTFATTGFGPVTALTTSLFASGIQQRAYNIYAEATFVCPSYWLSGAFTTNNRTAFHYQYSVPGALHGSDVTAYFGPATPSQPRSFTTVFRQIWGQFVTAANPATAKGLTNLTWPTWEKDGHGKMLNLNITGGVPSSAPQLTGTTITEYTDPGLQNHFTVINALEWEGNRGARCELWRSIASKDVERN</sequence>
<evidence type="ECO:0000256" key="3">
    <source>
        <dbReference type="ARBA" id="ARBA00005964"/>
    </source>
</evidence>
<dbReference type="Gene3D" id="3.40.50.1820">
    <property type="entry name" value="alpha/beta hydrolase"/>
    <property type="match status" value="1"/>
</dbReference>
<evidence type="ECO:0000256" key="11">
    <source>
        <dbReference type="PIRSR" id="PIRSR602401-1"/>
    </source>
</evidence>
<keyword evidence="8" id="KW-0560">Oxidoreductase</keyword>
<dbReference type="GO" id="GO:0004497">
    <property type="term" value="F:monooxygenase activity"/>
    <property type="evidence" value="ECO:0007669"/>
    <property type="project" value="UniProtKB-KW"/>
</dbReference>
<feature type="domain" description="Carboxylesterase type B" evidence="12">
    <location>
        <begin position="530"/>
        <end position="1021"/>
    </location>
</feature>
<comment type="cofactor">
    <cofactor evidence="1 11">
        <name>heme</name>
        <dbReference type="ChEBI" id="CHEBI:30413"/>
    </cofactor>
</comment>
<protein>
    <submittedName>
        <fullName evidence="13">Cytochrome p450 3a17</fullName>
    </submittedName>
</protein>
<evidence type="ECO:0000256" key="8">
    <source>
        <dbReference type="ARBA" id="ARBA00023002"/>
    </source>
</evidence>
<comment type="pathway">
    <text evidence="2">Mycotoxin biosynthesis.</text>
</comment>
<organism evidence="13 14">
    <name type="scientific">Alternaria burnsii</name>
    <dbReference type="NCBI Taxonomy" id="1187904"/>
    <lineage>
        <taxon>Eukaryota</taxon>
        <taxon>Fungi</taxon>
        <taxon>Dikarya</taxon>
        <taxon>Ascomycota</taxon>
        <taxon>Pezizomycotina</taxon>
        <taxon>Dothideomycetes</taxon>
        <taxon>Pleosporomycetidae</taxon>
        <taxon>Pleosporales</taxon>
        <taxon>Pleosporineae</taxon>
        <taxon>Pleosporaceae</taxon>
        <taxon>Alternaria</taxon>
        <taxon>Alternaria sect. Alternaria</taxon>
    </lineage>
</organism>
<dbReference type="GO" id="GO:0005506">
    <property type="term" value="F:iron ion binding"/>
    <property type="evidence" value="ECO:0007669"/>
    <property type="project" value="InterPro"/>
</dbReference>
<dbReference type="Pfam" id="PF00135">
    <property type="entry name" value="COesterase"/>
    <property type="match status" value="1"/>
</dbReference>
<dbReference type="RefSeq" id="XP_038782952.1">
    <property type="nucleotide sequence ID" value="XM_038934150.1"/>
</dbReference>
<dbReference type="PRINTS" id="PR00463">
    <property type="entry name" value="EP450I"/>
</dbReference>
<evidence type="ECO:0000256" key="9">
    <source>
        <dbReference type="ARBA" id="ARBA00023004"/>
    </source>
</evidence>
<comment type="caution">
    <text evidence="13">The sequence shown here is derived from an EMBL/GenBank/DDBJ whole genome shotgun (WGS) entry which is preliminary data.</text>
</comment>
<dbReference type="SUPFAM" id="SSF53474">
    <property type="entry name" value="alpha/beta-Hydrolases"/>
    <property type="match status" value="1"/>
</dbReference>
<keyword evidence="10" id="KW-0503">Monooxygenase</keyword>
<evidence type="ECO:0000313" key="14">
    <source>
        <dbReference type="Proteomes" id="UP000596902"/>
    </source>
</evidence>
<dbReference type="InterPro" id="IPR001128">
    <property type="entry name" value="Cyt_P450"/>
</dbReference>
<dbReference type="PROSITE" id="PS00941">
    <property type="entry name" value="CARBOXYLESTERASE_B_2"/>
    <property type="match status" value="1"/>
</dbReference>
<dbReference type="GeneID" id="62207328"/>
<evidence type="ECO:0000256" key="4">
    <source>
        <dbReference type="ARBA" id="ARBA00010617"/>
    </source>
</evidence>
<dbReference type="InterPro" id="IPR029058">
    <property type="entry name" value="AB_hydrolase_fold"/>
</dbReference>
<feature type="binding site" description="axial binding residue" evidence="11">
    <location>
        <position position="445"/>
    </location>
    <ligand>
        <name>heme</name>
        <dbReference type="ChEBI" id="CHEBI:30413"/>
    </ligand>
    <ligandPart>
        <name>Fe</name>
        <dbReference type="ChEBI" id="CHEBI:18248"/>
    </ligandPart>
</feature>
<accession>A0A8H7EE55</accession>
<dbReference type="InterPro" id="IPR036396">
    <property type="entry name" value="Cyt_P450_sf"/>
</dbReference>
<dbReference type="PROSITE" id="PS00086">
    <property type="entry name" value="CYTOCHROME_P450"/>
    <property type="match status" value="1"/>
</dbReference>
<keyword evidence="9 11" id="KW-0408">Iron</keyword>
<keyword evidence="6 11" id="KW-0479">Metal-binding</keyword>
<dbReference type="SUPFAM" id="SSF48264">
    <property type="entry name" value="Cytochrome P450"/>
    <property type="match status" value="1"/>
</dbReference>
<dbReference type="GO" id="GO:0016705">
    <property type="term" value="F:oxidoreductase activity, acting on paired donors, with incorporation or reduction of molecular oxygen"/>
    <property type="evidence" value="ECO:0007669"/>
    <property type="project" value="InterPro"/>
</dbReference>
<proteinExistence type="inferred from homology"/>
<dbReference type="PANTHER" id="PTHR24305">
    <property type="entry name" value="CYTOCHROME P450"/>
    <property type="match status" value="1"/>
</dbReference>
<dbReference type="PROSITE" id="PS00122">
    <property type="entry name" value="CARBOXYLESTERASE_B_1"/>
    <property type="match status" value="1"/>
</dbReference>
<reference evidence="13" key="1">
    <citation type="submission" date="2020-01" db="EMBL/GenBank/DDBJ databases">
        <authorList>
            <person name="Feng Z.H.Z."/>
        </authorList>
    </citation>
    <scope>NUCLEOTIDE SEQUENCE</scope>
    <source>
        <strain evidence="13">CBS107.38</strain>
    </source>
</reference>
<dbReference type="Proteomes" id="UP000596902">
    <property type="component" value="Unassembled WGS sequence"/>
</dbReference>
<dbReference type="AlphaFoldDB" id="A0A8H7EE55"/>
<dbReference type="PANTHER" id="PTHR24305:SF230">
    <property type="entry name" value="P450, PUTATIVE (EUROFUNG)-RELATED"/>
    <property type="match status" value="1"/>
</dbReference>
<evidence type="ECO:0000259" key="12">
    <source>
        <dbReference type="Pfam" id="PF00135"/>
    </source>
</evidence>
<dbReference type="PRINTS" id="PR00385">
    <property type="entry name" value="P450"/>
</dbReference>
<reference evidence="13" key="2">
    <citation type="submission" date="2020-08" db="EMBL/GenBank/DDBJ databases">
        <title>Draft Genome Sequence of Cumin Blight Pathogen Alternaria burnsii.</title>
        <authorList>
            <person name="Feng Z."/>
        </authorList>
    </citation>
    <scope>NUCLEOTIDE SEQUENCE</scope>
    <source>
        <strain evidence="13">CBS107.38</strain>
    </source>
</reference>
<keyword evidence="7" id="KW-0378">Hydrolase</keyword>
<dbReference type="CDD" id="cd11058">
    <property type="entry name" value="CYP60B-like"/>
    <property type="match status" value="1"/>
</dbReference>
<evidence type="ECO:0000256" key="7">
    <source>
        <dbReference type="ARBA" id="ARBA00022801"/>
    </source>
</evidence>
<dbReference type="InterPro" id="IPR019826">
    <property type="entry name" value="Carboxylesterase_B_AS"/>
</dbReference>
<evidence type="ECO:0000313" key="13">
    <source>
        <dbReference type="EMBL" id="KAF7672602.1"/>
    </source>
</evidence>
<evidence type="ECO:0000256" key="5">
    <source>
        <dbReference type="ARBA" id="ARBA00022617"/>
    </source>
</evidence>
<name>A0A8H7EE55_9PLEO</name>
<gene>
    <name evidence="13" type="ORF">GT037_009103</name>
</gene>
<dbReference type="InterPro" id="IPR050121">
    <property type="entry name" value="Cytochrome_P450_monoxygenase"/>
</dbReference>
<evidence type="ECO:0000256" key="1">
    <source>
        <dbReference type="ARBA" id="ARBA00001971"/>
    </source>
</evidence>
<dbReference type="Pfam" id="PF00067">
    <property type="entry name" value="p450"/>
    <property type="match status" value="1"/>
</dbReference>
<dbReference type="InterPro" id="IPR019819">
    <property type="entry name" value="Carboxylesterase_B_CS"/>
</dbReference>
<dbReference type="InterPro" id="IPR017972">
    <property type="entry name" value="Cyt_P450_CS"/>
</dbReference>
<dbReference type="GO" id="GO:0016787">
    <property type="term" value="F:hydrolase activity"/>
    <property type="evidence" value="ECO:0007669"/>
    <property type="project" value="UniProtKB-KW"/>
</dbReference>
<keyword evidence="14" id="KW-1185">Reference proteome</keyword>
<evidence type="ECO:0000256" key="6">
    <source>
        <dbReference type="ARBA" id="ARBA00022723"/>
    </source>
</evidence>
<dbReference type="Gene3D" id="1.10.630.10">
    <property type="entry name" value="Cytochrome P450"/>
    <property type="match status" value="1"/>
</dbReference>
<keyword evidence="5 11" id="KW-0349">Heme</keyword>
<dbReference type="InterPro" id="IPR002018">
    <property type="entry name" value="CarbesteraseB"/>
</dbReference>
<dbReference type="EMBL" id="JAAABM010000015">
    <property type="protein sequence ID" value="KAF7672602.1"/>
    <property type="molecule type" value="Genomic_DNA"/>
</dbReference>
<evidence type="ECO:0000256" key="10">
    <source>
        <dbReference type="ARBA" id="ARBA00023033"/>
    </source>
</evidence>
<evidence type="ECO:0000256" key="2">
    <source>
        <dbReference type="ARBA" id="ARBA00004685"/>
    </source>
</evidence>
<dbReference type="InterPro" id="IPR002401">
    <property type="entry name" value="Cyt_P450_E_grp-I"/>
</dbReference>
<comment type="similarity">
    <text evidence="3">Belongs to the type-B carboxylesterase/lipase family.</text>
</comment>
<dbReference type="GO" id="GO:0020037">
    <property type="term" value="F:heme binding"/>
    <property type="evidence" value="ECO:0007669"/>
    <property type="project" value="InterPro"/>
</dbReference>
<comment type="similarity">
    <text evidence="4">Belongs to the cytochrome P450 family.</text>
</comment>